<evidence type="ECO:0000313" key="2">
    <source>
        <dbReference type="EMBL" id="OOV86859.1"/>
    </source>
</evidence>
<dbReference type="Proteomes" id="UP000190064">
    <property type="component" value="Unassembled WGS sequence"/>
</dbReference>
<accession>A0A1T1HAH5</accession>
<keyword evidence="1" id="KW-0812">Transmembrane</keyword>
<organism evidence="2 3">
    <name type="scientific">Oceanospirillum linum</name>
    <dbReference type="NCBI Taxonomy" id="966"/>
    <lineage>
        <taxon>Bacteria</taxon>
        <taxon>Pseudomonadati</taxon>
        <taxon>Pseudomonadota</taxon>
        <taxon>Gammaproteobacteria</taxon>
        <taxon>Oceanospirillales</taxon>
        <taxon>Oceanospirillaceae</taxon>
        <taxon>Oceanospirillum</taxon>
    </lineage>
</organism>
<keyword evidence="3" id="KW-1185">Reference proteome</keyword>
<gene>
    <name evidence="2" type="ORF">BTA35_0211210</name>
</gene>
<dbReference type="Pfam" id="PF03929">
    <property type="entry name" value="PepSY_TM"/>
    <property type="match status" value="1"/>
</dbReference>
<dbReference type="PANTHER" id="PTHR34219:SF1">
    <property type="entry name" value="PEPSY DOMAIN-CONTAINING PROTEIN"/>
    <property type="match status" value="1"/>
</dbReference>
<protein>
    <recommendedName>
        <fullName evidence="4">PepSY domain-containing protein</fullName>
    </recommendedName>
</protein>
<evidence type="ECO:0008006" key="4">
    <source>
        <dbReference type="Google" id="ProtNLM"/>
    </source>
</evidence>
<keyword evidence="1" id="KW-1133">Transmembrane helix</keyword>
<comment type="caution">
    <text evidence="2">The sequence shown here is derived from an EMBL/GenBank/DDBJ whole genome shotgun (WGS) entry which is preliminary data.</text>
</comment>
<feature type="transmembrane region" description="Helical" evidence="1">
    <location>
        <begin position="431"/>
        <end position="457"/>
    </location>
</feature>
<evidence type="ECO:0000256" key="1">
    <source>
        <dbReference type="SAM" id="Phobius"/>
    </source>
</evidence>
<name>A0A1T1HAH5_OCELI</name>
<feature type="transmembrane region" description="Helical" evidence="1">
    <location>
        <begin position="29"/>
        <end position="54"/>
    </location>
</feature>
<dbReference type="RefSeq" id="WP_078319910.1">
    <property type="nucleotide sequence ID" value="NZ_FXTS01000005.1"/>
</dbReference>
<evidence type="ECO:0000313" key="3">
    <source>
        <dbReference type="Proteomes" id="UP000190064"/>
    </source>
</evidence>
<feature type="transmembrane region" description="Helical" evidence="1">
    <location>
        <begin position="213"/>
        <end position="235"/>
    </location>
</feature>
<feature type="transmembrane region" description="Helical" evidence="1">
    <location>
        <begin position="387"/>
        <end position="410"/>
    </location>
</feature>
<dbReference type="STRING" id="966.BTA35_0211210"/>
<proteinExistence type="predicted"/>
<reference evidence="2" key="1">
    <citation type="submission" date="2017-02" db="EMBL/GenBank/DDBJ databases">
        <title>Draft Genome Sequence of the Salt Water Bacterium Oceanospirillum linum ATCC 11336.</title>
        <authorList>
            <person name="Trachtenberg A.M."/>
            <person name="Carney J.G."/>
            <person name="Linnane J.D."/>
            <person name="Rheaume B.A."/>
            <person name="Pitts N.L."/>
            <person name="Mykles D.L."/>
            <person name="Maclea K.S."/>
        </authorList>
    </citation>
    <scope>NUCLEOTIDE SEQUENCE [LARGE SCALE GENOMIC DNA]</scope>
    <source>
        <strain evidence="2">ATCC 11336</strain>
    </source>
</reference>
<keyword evidence="1" id="KW-0472">Membrane</keyword>
<dbReference type="PANTHER" id="PTHR34219">
    <property type="entry name" value="IRON-REGULATED INNER MEMBRANE PROTEIN-RELATED"/>
    <property type="match status" value="1"/>
</dbReference>
<sequence length="470" mass="51825">MNTSFKVPEVDHKAGVAQSKSGYNRLWRWHLLAGLYVVPFMLMLSVTGIIMMTYKPLIEPLIYPEFISVVPTDGQSSISWQQQVDLVKSAYPEGVVRQLLLPQDEQDPVRILVKEAGVNLQVFVDPYRGEIIGALNNDATLYALADEIHGTLLLGAFGDGLIELAAALTLILLVTGLLLWWARRKRQPGYLLRPETGLKGRLSWREWHTFSGFYLSVVLMLFVLSGLSWTGIWGAKMVQAWSSFPAGVFSGIPLSDQTHASLNPGVTEQVPWNLEQTPLPASGSLSGQPGIPADTPVNADSVIRYAQDNGMTRFRLNLPTAPDGVYTAMAAAMNGDITDPFADRTLHIDRYTGKVLADVGYDDYNLLAKAMAVGIPLHMGLWGRTNLVINIVLCLGVIFVCIAGIVMWWQRKPANRSFHLGAPSSRSKKRGALVLIPVLCGLFVPLLGLTLLMFWLATRTFTRVIDRGRV</sequence>
<dbReference type="EMBL" id="MTSD02000004">
    <property type="protein sequence ID" value="OOV86859.1"/>
    <property type="molecule type" value="Genomic_DNA"/>
</dbReference>
<feature type="transmembrane region" description="Helical" evidence="1">
    <location>
        <begin position="161"/>
        <end position="182"/>
    </location>
</feature>
<dbReference type="AlphaFoldDB" id="A0A1T1HAH5"/>
<dbReference type="InterPro" id="IPR005625">
    <property type="entry name" value="PepSY-ass_TM"/>
</dbReference>